<proteinExistence type="predicted"/>
<dbReference type="Proteomes" id="UP000692954">
    <property type="component" value="Unassembled WGS sequence"/>
</dbReference>
<reference evidence="1" key="1">
    <citation type="submission" date="2021-01" db="EMBL/GenBank/DDBJ databases">
        <authorList>
            <consortium name="Genoscope - CEA"/>
            <person name="William W."/>
        </authorList>
    </citation>
    <scope>NUCLEOTIDE SEQUENCE</scope>
</reference>
<dbReference type="EMBL" id="CAJJDN010000031">
    <property type="protein sequence ID" value="CAD8074214.1"/>
    <property type="molecule type" value="Genomic_DNA"/>
</dbReference>
<evidence type="ECO:0000313" key="2">
    <source>
        <dbReference type="Proteomes" id="UP000692954"/>
    </source>
</evidence>
<evidence type="ECO:0000313" key="1">
    <source>
        <dbReference type="EMBL" id="CAD8074214.1"/>
    </source>
</evidence>
<gene>
    <name evidence="1" type="ORF">PSON_ATCC_30995.1.T0310373</name>
</gene>
<organism evidence="1 2">
    <name type="scientific">Paramecium sonneborni</name>
    <dbReference type="NCBI Taxonomy" id="65129"/>
    <lineage>
        <taxon>Eukaryota</taxon>
        <taxon>Sar</taxon>
        <taxon>Alveolata</taxon>
        <taxon>Ciliophora</taxon>
        <taxon>Intramacronucleata</taxon>
        <taxon>Oligohymenophorea</taxon>
        <taxon>Peniculida</taxon>
        <taxon>Parameciidae</taxon>
        <taxon>Paramecium</taxon>
    </lineage>
</organism>
<protein>
    <submittedName>
        <fullName evidence="1">Uncharacterized protein</fullName>
    </submittedName>
</protein>
<sequence length="35" mass="3990">MNCRQNQIGLNGMELLYNCFGQATQLETVNLILDM</sequence>
<dbReference type="AlphaFoldDB" id="A0A8S1MFY1"/>
<comment type="caution">
    <text evidence="1">The sequence shown here is derived from an EMBL/GenBank/DDBJ whole genome shotgun (WGS) entry which is preliminary data.</text>
</comment>
<name>A0A8S1MFY1_9CILI</name>
<keyword evidence="2" id="KW-1185">Reference proteome</keyword>
<accession>A0A8S1MFY1</accession>